<keyword evidence="1" id="KW-0645">Protease</keyword>
<dbReference type="GO" id="GO:0006508">
    <property type="term" value="P:proteolysis"/>
    <property type="evidence" value="ECO:0007669"/>
    <property type="project" value="UniProtKB-KW"/>
</dbReference>
<reference evidence="5 6" key="1">
    <citation type="submission" date="2018-08" db="EMBL/GenBank/DDBJ databases">
        <title>Lysobacter sp. zong2l5, whole genome shotgun sequence.</title>
        <authorList>
            <person name="Zhang X."/>
            <person name="Feng G."/>
            <person name="Zhu H."/>
        </authorList>
    </citation>
    <scope>NUCLEOTIDE SEQUENCE [LARGE SCALE GENOMIC DNA]</scope>
    <source>
        <strain evidence="6">zong2l5</strain>
    </source>
</reference>
<dbReference type="InterPro" id="IPR051458">
    <property type="entry name" value="Cyt/Met_Dipeptidase"/>
</dbReference>
<protein>
    <submittedName>
        <fullName evidence="5">M20/M25/M40 family metallo-hydrolase</fullName>
    </submittedName>
</protein>
<dbReference type="InterPro" id="IPR011650">
    <property type="entry name" value="Peptidase_M20_dimer"/>
</dbReference>
<dbReference type="SUPFAM" id="SSF53187">
    <property type="entry name" value="Zn-dependent exopeptidases"/>
    <property type="match status" value="1"/>
</dbReference>
<sequence>MDFPALRHIIAQRWQDDLLPALQDYIAIPCQSPAFDPDWQAEGHMNRAVALMRDWARGRLADVPGASVEVLTLPGRTPVLLVDVPGEGAPVLVYGHLDKQPPMDGWSHGRDAWTPSLEGERLYGRGGADDGYALFATVLAVQALREQGLAHPRCIALIEACEESGSYDLPHYIDHLAPRIGAPAAVVALDAGCGSYDRLWLTTSLRGQVAGTLRVRVLEEGVHSGDASGVVASPLRIVRQLLARLEDADSGEIAEAFQVAIPQARRTQARDAAPALDGGLHAQLPLADGLRPVREDPADEILNRAWRAQLAVTGLDGLPAVADAAAVMVPALALKLSLRLPPTLDAEVAAARLQTLLQADPPYGAQVEFQVDMVSQGWHAPASAPWLAQSLSAASQASFGEPEAWIGGGGGIPFLAMLGQRYPQAQFVVTGVLGPQSNAHGPNEFLHLPTARRITEVLARLLHDAGRAHA</sequence>
<evidence type="ECO:0000259" key="4">
    <source>
        <dbReference type="Pfam" id="PF07687"/>
    </source>
</evidence>
<dbReference type="GO" id="GO:0008233">
    <property type="term" value="F:peptidase activity"/>
    <property type="evidence" value="ECO:0007669"/>
    <property type="project" value="UniProtKB-KW"/>
</dbReference>
<name>A0A371K2P3_9GAMM</name>
<dbReference type="Gene3D" id="3.40.630.10">
    <property type="entry name" value="Zn peptidases"/>
    <property type="match status" value="1"/>
</dbReference>
<evidence type="ECO:0000256" key="2">
    <source>
        <dbReference type="ARBA" id="ARBA00022723"/>
    </source>
</evidence>
<dbReference type="AlphaFoldDB" id="A0A371K2P3"/>
<evidence type="ECO:0000256" key="3">
    <source>
        <dbReference type="ARBA" id="ARBA00022801"/>
    </source>
</evidence>
<dbReference type="RefSeq" id="WP_115857629.1">
    <property type="nucleotide sequence ID" value="NZ_QTSU01000001.1"/>
</dbReference>
<dbReference type="Proteomes" id="UP000264492">
    <property type="component" value="Unassembled WGS sequence"/>
</dbReference>
<dbReference type="GO" id="GO:0046872">
    <property type="term" value="F:metal ion binding"/>
    <property type="evidence" value="ECO:0007669"/>
    <property type="project" value="UniProtKB-KW"/>
</dbReference>
<evidence type="ECO:0000313" key="6">
    <source>
        <dbReference type="Proteomes" id="UP000264492"/>
    </source>
</evidence>
<proteinExistence type="predicted"/>
<keyword evidence="6" id="KW-1185">Reference proteome</keyword>
<dbReference type="EMBL" id="QTSU01000001">
    <property type="protein sequence ID" value="RDZ28186.1"/>
    <property type="molecule type" value="Genomic_DNA"/>
</dbReference>
<dbReference type="PANTHER" id="PTHR43270:SF4">
    <property type="entry name" value="CARNOSINE DIPEPTIDASE 2, ISOFORM A"/>
    <property type="match status" value="1"/>
</dbReference>
<dbReference type="Pfam" id="PF01546">
    <property type="entry name" value="Peptidase_M20"/>
    <property type="match status" value="1"/>
</dbReference>
<dbReference type="InterPro" id="IPR002933">
    <property type="entry name" value="Peptidase_M20"/>
</dbReference>
<dbReference type="Gene3D" id="3.30.70.360">
    <property type="match status" value="1"/>
</dbReference>
<accession>A0A371K2P3</accession>
<dbReference type="Pfam" id="PF07687">
    <property type="entry name" value="M20_dimer"/>
    <property type="match status" value="1"/>
</dbReference>
<evidence type="ECO:0000256" key="1">
    <source>
        <dbReference type="ARBA" id="ARBA00022670"/>
    </source>
</evidence>
<keyword evidence="3 5" id="KW-0378">Hydrolase</keyword>
<comment type="caution">
    <text evidence="5">The sequence shown here is derived from an EMBL/GenBank/DDBJ whole genome shotgun (WGS) entry which is preliminary data.</text>
</comment>
<evidence type="ECO:0000313" key="5">
    <source>
        <dbReference type="EMBL" id="RDZ28186.1"/>
    </source>
</evidence>
<organism evidence="5 6">
    <name type="scientific">Lysobacter silvisoli</name>
    <dbReference type="NCBI Taxonomy" id="2293254"/>
    <lineage>
        <taxon>Bacteria</taxon>
        <taxon>Pseudomonadati</taxon>
        <taxon>Pseudomonadota</taxon>
        <taxon>Gammaproteobacteria</taxon>
        <taxon>Lysobacterales</taxon>
        <taxon>Lysobacteraceae</taxon>
        <taxon>Lysobacter</taxon>
    </lineage>
</organism>
<keyword evidence="2" id="KW-0479">Metal-binding</keyword>
<feature type="domain" description="Peptidase M20 dimerisation" evidence="4">
    <location>
        <begin position="208"/>
        <end position="361"/>
    </location>
</feature>
<dbReference type="PANTHER" id="PTHR43270">
    <property type="entry name" value="BETA-ALA-HIS DIPEPTIDASE"/>
    <property type="match status" value="1"/>
</dbReference>
<dbReference type="OrthoDB" id="9761532at2"/>
<gene>
    <name evidence="5" type="ORF">DX914_03310</name>
</gene>